<feature type="transmembrane region" description="Helical" evidence="1">
    <location>
        <begin position="41"/>
        <end position="61"/>
    </location>
</feature>
<evidence type="ECO:0000313" key="3">
    <source>
        <dbReference type="Proteomes" id="UP000037820"/>
    </source>
</evidence>
<comment type="caution">
    <text evidence="2">The sequence shown here is derived from an EMBL/GenBank/DDBJ whole genome shotgun (WGS) entry which is preliminary data.</text>
</comment>
<keyword evidence="1" id="KW-1133">Transmembrane helix</keyword>
<keyword evidence="1" id="KW-0812">Transmembrane</keyword>
<name>A0ABR5M9E0_9PSED</name>
<evidence type="ECO:0000256" key="1">
    <source>
        <dbReference type="SAM" id="Phobius"/>
    </source>
</evidence>
<evidence type="ECO:0000313" key="2">
    <source>
        <dbReference type="EMBL" id="KPG75457.1"/>
    </source>
</evidence>
<reference evidence="2 3" key="1">
    <citation type="submission" date="2015-07" db="EMBL/GenBank/DDBJ databases">
        <title>Whole genome sequencing of endophytes isolated from poison ivy (Toxicodendron radicans).</title>
        <authorList>
            <person name="Tran P.N."/>
            <person name="Lee Y.P."/>
            <person name="Gan H.M."/>
            <person name="Savka M.A."/>
        </authorList>
    </citation>
    <scope>NUCLEOTIDE SEQUENCE [LARGE SCALE GENOMIC DNA]</scope>
    <source>
        <strain evidence="2 3">RIT-PI-g</strain>
    </source>
</reference>
<accession>A0ABR5M9E0</accession>
<organism evidence="2 3">
    <name type="scientific">Pseudomonas libanensis</name>
    <dbReference type="NCBI Taxonomy" id="75588"/>
    <lineage>
        <taxon>Bacteria</taxon>
        <taxon>Pseudomonadati</taxon>
        <taxon>Pseudomonadota</taxon>
        <taxon>Gammaproteobacteria</taxon>
        <taxon>Pseudomonadales</taxon>
        <taxon>Pseudomonadaceae</taxon>
        <taxon>Pseudomonas</taxon>
    </lineage>
</organism>
<keyword evidence="1" id="KW-0472">Membrane</keyword>
<dbReference type="Proteomes" id="UP000037820">
    <property type="component" value="Unassembled WGS sequence"/>
</dbReference>
<dbReference type="EMBL" id="LHOY01000019">
    <property type="protein sequence ID" value="KPG75457.1"/>
    <property type="molecule type" value="Genomic_DNA"/>
</dbReference>
<sequence>MGTLRRLAAFFQVRRVGQQNSVATDSRQIIWATIWQRISPIVVALLLICPAYIARALIVGITP</sequence>
<keyword evidence="3" id="KW-1185">Reference proteome</keyword>
<protein>
    <submittedName>
        <fullName evidence="2">Uncharacterized protein</fullName>
    </submittedName>
</protein>
<gene>
    <name evidence="2" type="ORF">AEQ48_09660</name>
</gene>
<proteinExistence type="predicted"/>